<dbReference type="PANTHER" id="PTHR42713:SF3">
    <property type="entry name" value="TRANSCRIPTIONAL REGULATORY PROTEIN HPTR"/>
    <property type="match status" value="1"/>
</dbReference>
<evidence type="ECO:0000256" key="7">
    <source>
        <dbReference type="ARBA" id="ARBA00023125"/>
    </source>
</evidence>
<evidence type="ECO:0000256" key="1">
    <source>
        <dbReference type="ARBA" id="ARBA00004496"/>
    </source>
</evidence>
<keyword evidence="5" id="KW-0902">Two-component regulatory system</keyword>
<dbReference type="GO" id="GO:0043565">
    <property type="term" value="F:sequence-specific DNA binding"/>
    <property type="evidence" value="ECO:0007669"/>
    <property type="project" value="InterPro"/>
</dbReference>
<dbReference type="SUPFAM" id="SSF52172">
    <property type="entry name" value="CheY-like"/>
    <property type="match status" value="1"/>
</dbReference>
<dbReference type="Pfam" id="PF00072">
    <property type="entry name" value="Response_reg"/>
    <property type="match status" value="1"/>
</dbReference>
<keyword evidence="8" id="KW-0804">Transcription</keyword>
<evidence type="ECO:0000256" key="6">
    <source>
        <dbReference type="ARBA" id="ARBA00023015"/>
    </source>
</evidence>
<evidence type="ECO:0000256" key="10">
    <source>
        <dbReference type="PROSITE-ProRule" id="PRU00169"/>
    </source>
</evidence>
<evidence type="ECO:0000256" key="4">
    <source>
        <dbReference type="ARBA" id="ARBA00022553"/>
    </source>
</evidence>
<reference evidence="13 14" key="1">
    <citation type="submission" date="2019-08" db="EMBL/GenBank/DDBJ databases">
        <title>In-depth cultivation of the pig gut microbiome towards novel bacterial diversity and tailored functional studies.</title>
        <authorList>
            <person name="Wylensek D."/>
            <person name="Hitch T.C.A."/>
            <person name="Clavel T."/>
        </authorList>
    </citation>
    <scope>NUCLEOTIDE SEQUENCE [LARGE SCALE GENOMIC DNA]</scope>
    <source>
        <strain evidence="13 14">WCA3-601-WT-6H</strain>
    </source>
</reference>
<evidence type="ECO:0000259" key="12">
    <source>
        <dbReference type="PROSITE" id="PS50110"/>
    </source>
</evidence>
<keyword evidence="4 10" id="KW-0597">Phosphoprotein</keyword>
<feature type="domain" description="Response regulatory" evidence="12">
    <location>
        <begin position="3"/>
        <end position="120"/>
    </location>
</feature>
<evidence type="ECO:0000256" key="8">
    <source>
        <dbReference type="ARBA" id="ARBA00023163"/>
    </source>
</evidence>
<dbReference type="InterPro" id="IPR051552">
    <property type="entry name" value="HptR"/>
</dbReference>
<organism evidence="13 14">
    <name type="scientific">Waltera intestinalis</name>
    <dbReference type="NCBI Taxonomy" id="2606635"/>
    <lineage>
        <taxon>Bacteria</taxon>
        <taxon>Bacillati</taxon>
        <taxon>Bacillota</taxon>
        <taxon>Clostridia</taxon>
        <taxon>Lachnospirales</taxon>
        <taxon>Lachnospiraceae</taxon>
        <taxon>Waltera</taxon>
    </lineage>
</organism>
<keyword evidence="14" id="KW-1185">Reference proteome</keyword>
<sequence>MLKVFLVEDEFVIREGIKNNIDWETHGYEFCGEAGDGELAYPMIQRLRPDIVITDIRMPFMDGLELSRLIRRELPDIEIIILSGYQEFEYAKEAIKLGVAQYLSKPINGEELLAELEELSAKIEEKRRATQIRERYLKEMEENTLRERKKLFQSLVVGDNTAAELLESAERLGIDLSAPWYNIILFKTQSLRHAQDEYSGSLIRIEEELRSLEDGTTVVSFDRNLEGKAFLLKAESEEQLQLQQQEYIEKIKDIMEKYEHIRYFGGIGRPVNRLRELPASFEQASHAFAHRYLVQDSRILDGGHLAQGTEEEPFDIKQVNPKQIDRTRIQEFLKQGDREEVVYFVEEFFRDLSNKALQSNIFRQYITMDAYFCVADFLESLSTDTQDPETPSQDEKTQQDSDSAIQYIIRILDKALEARDRAASSRYDDVVEQVMKYIEENYAEEELSLNLLASHVNFSPNHLSMIFSQQTGTSFIKYLTDYRMNKAKELLRCTGKRSSLISQEVGYKDPHYFSYLFKKTQGMTPTQYRGGIK</sequence>
<protein>
    <recommendedName>
        <fullName evidence="2">Stage 0 sporulation protein A homolog</fullName>
    </recommendedName>
</protein>
<feature type="modified residue" description="4-aspartylphosphate" evidence="10">
    <location>
        <position position="55"/>
    </location>
</feature>
<accession>A0A6L5YL69</accession>
<dbReference type="PROSITE" id="PS01124">
    <property type="entry name" value="HTH_ARAC_FAMILY_2"/>
    <property type="match status" value="1"/>
</dbReference>
<evidence type="ECO:0000313" key="13">
    <source>
        <dbReference type="EMBL" id="MST58869.1"/>
    </source>
</evidence>
<dbReference type="Gene3D" id="3.40.50.2300">
    <property type="match status" value="1"/>
</dbReference>
<dbReference type="InterPro" id="IPR018060">
    <property type="entry name" value="HTH_AraC"/>
</dbReference>
<dbReference type="PANTHER" id="PTHR42713">
    <property type="entry name" value="HISTIDINE KINASE-RELATED"/>
    <property type="match status" value="1"/>
</dbReference>
<dbReference type="GO" id="GO:0005737">
    <property type="term" value="C:cytoplasm"/>
    <property type="evidence" value="ECO:0007669"/>
    <property type="project" value="UniProtKB-SubCell"/>
</dbReference>
<dbReference type="InterPro" id="IPR041522">
    <property type="entry name" value="CdaR_GGDEF"/>
</dbReference>
<comment type="function">
    <text evidence="9">May play the central regulatory role in sporulation. It may be an element of the effector pathway responsible for the activation of sporulation genes in response to nutritional stress. Spo0A may act in concert with spo0H (a sigma factor) to control the expression of some genes that are critical to the sporulation process.</text>
</comment>
<dbReference type="InterPro" id="IPR001789">
    <property type="entry name" value="Sig_transdc_resp-reg_receiver"/>
</dbReference>
<evidence type="ECO:0000313" key="14">
    <source>
        <dbReference type="Proteomes" id="UP000476055"/>
    </source>
</evidence>
<dbReference type="GO" id="GO:0003700">
    <property type="term" value="F:DNA-binding transcription factor activity"/>
    <property type="evidence" value="ECO:0007669"/>
    <property type="project" value="InterPro"/>
</dbReference>
<evidence type="ECO:0000256" key="9">
    <source>
        <dbReference type="ARBA" id="ARBA00024867"/>
    </source>
</evidence>
<feature type="domain" description="HTH araC/xylS-type" evidence="11">
    <location>
        <begin position="432"/>
        <end position="531"/>
    </location>
</feature>
<name>A0A6L5YL69_9FIRM</name>
<dbReference type="GO" id="GO:0000160">
    <property type="term" value="P:phosphorelay signal transduction system"/>
    <property type="evidence" value="ECO:0007669"/>
    <property type="project" value="UniProtKB-KW"/>
</dbReference>
<dbReference type="AlphaFoldDB" id="A0A6L5YL69"/>
<keyword evidence="3" id="KW-0963">Cytoplasm</keyword>
<dbReference type="RefSeq" id="WP_154497427.1">
    <property type="nucleotide sequence ID" value="NZ_VUMU01000016.1"/>
</dbReference>
<dbReference type="SUPFAM" id="SSF46689">
    <property type="entry name" value="Homeodomain-like"/>
    <property type="match status" value="2"/>
</dbReference>
<evidence type="ECO:0000256" key="3">
    <source>
        <dbReference type="ARBA" id="ARBA00022490"/>
    </source>
</evidence>
<evidence type="ECO:0000259" key="11">
    <source>
        <dbReference type="PROSITE" id="PS01124"/>
    </source>
</evidence>
<dbReference type="CDD" id="cd17536">
    <property type="entry name" value="REC_YesN-like"/>
    <property type="match status" value="1"/>
</dbReference>
<keyword evidence="6" id="KW-0805">Transcription regulation</keyword>
<dbReference type="SMART" id="SM00342">
    <property type="entry name" value="HTH_ARAC"/>
    <property type="match status" value="1"/>
</dbReference>
<dbReference type="EMBL" id="VUMU01000016">
    <property type="protein sequence ID" value="MST58869.1"/>
    <property type="molecule type" value="Genomic_DNA"/>
</dbReference>
<dbReference type="Gene3D" id="1.10.10.60">
    <property type="entry name" value="Homeodomain-like"/>
    <property type="match status" value="2"/>
</dbReference>
<dbReference type="Pfam" id="PF17853">
    <property type="entry name" value="GGDEF_2"/>
    <property type="match status" value="1"/>
</dbReference>
<evidence type="ECO:0000256" key="5">
    <source>
        <dbReference type="ARBA" id="ARBA00023012"/>
    </source>
</evidence>
<dbReference type="PROSITE" id="PS50110">
    <property type="entry name" value="RESPONSE_REGULATORY"/>
    <property type="match status" value="1"/>
</dbReference>
<proteinExistence type="predicted"/>
<gene>
    <name evidence="13" type="ORF">FYJ59_11580</name>
</gene>
<keyword evidence="7" id="KW-0238">DNA-binding</keyword>
<comment type="subcellular location">
    <subcellularLocation>
        <location evidence="1">Cytoplasm</location>
    </subcellularLocation>
</comment>
<evidence type="ECO:0000256" key="2">
    <source>
        <dbReference type="ARBA" id="ARBA00018672"/>
    </source>
</evidence>
<dbReference type="InterPro" id="IPR011006">
    <property type="entry name" value="CheY-like_superfamily"/>
</dbReference>
<dbReference type="Pfam" id="PF12833">
    <property type="entry name" value="HTH_18"/>
    <property type="match status" value="1"/>
</dbReference>
<dbReference type="SMART" id="SM00448">
    <property type="entry name" value="REC"/>
    <property type="match status" value="1"/>
</dbReference>
<comment type="caution">
    <text evidence="13">The sequence shown here is derived from an EMBL/GenBank/DDBJ whole genome shotgun (WGS) entry which is preliminary data.</text>
</comment>
<dbReference type="InterPro" id="IPR009057">
    <property type="entry name" value="Homeodomain-like_sf"/>
</dbReference>
<dbReference type="Proteomes" id="UP000476055">
    <property type="component" value="Unassembled WGS sequence"/>
</dbReference>